<dbReference type="EMBL" id="KV749005">
    <property type="protein sequence ID" value="OCL11703.1"/>
    <property type="molecule type" value="Genomic_DNA"/>
</dbReference>
<accession>A0A8E2JW49</accession>
<dbReference type="PANTHER" id="PTHR42085">
    <property type="entry name" value="F-BOX DOMAIN-CONTAINING PROTEIN"/>
    <property type="match status" value="1"/>
</dbReference>
<dbReference type="SUPFAM" id="SSF52047">
    <property type="entry name" value="RNI-like"/>
    <property type="match status" value="1"/>
</dbReference>
<gene>
    <name evidence="1" type="ORF">AOQ84DRAFT_180532</name>
</gene>
<dbReference type="AlphaFoldDB" id="A0A8E2JW49"/>
<dbReference type="InterPro" id="IPR038883">
    <property type="entry name" value="AN11006-like"/>
</dbReference>
<sequence>MSLKKTPPILSLPLELREQIYGDVLLYSRKDAQFLRVCHQIYMEAQPFIFKRHLKFISQAELHRWLGIVDTQNLHHVTSISLQLQDIDLSPLLSPLPNQDAPQLLCWDLYEKELENLARALRKLPNIRSFAILKPKPSQMHSYLYREFLCSFSALVGKCYLKLRHLTLHEDQQTLAFLVSMQSLRKFRFSGSSITSPAETLSILSQMPQLTELEIFTQPHVKLVGEYRPDPSYGRYQSLTPDVLRSIRPLKSFAIHERSGLDVSATAFFNPAIFDALRDSHGFSLRTLRLSLDFTPDLSSFSAFRQFITESSVQHLEIDWPDLEPEALDGLLPRSLRSLCVSVESSTSAFDVIWEIIRSKLELPALHEVAIVADWELLEYYDDTSKVYDILPDELELAMIELRALGVRTFKSNCQFLGTERGFI</sequence>
<name>A0A8E2JW49_9PEZI</name>
<dbReference type="OrthoDB" id="4413570at2759"/>
<proteinExistence type="predicted"/>
<keyword evidence="2" id="KW-1185">Reference proteome</keyword>
<dbReference type="Proteomes" id="UP000250140">
    <property type="component" value="Unassembled WGS sequence"/>
</dbReference>
<protein>
    <submittedName>
        <fullName evidence="1">Uncharacterized protein</fullName>
    </submittedName>
</protein>
<organism evidence="1 2">
    <name type="scientific">Glonium stellatum</name>
    <dbReference type="NCBI Taxonomy" id="574774"/>
    <lineage>
        <taxon>Eukaryota</taxon>
        <taxon>Fungi</taxon>
        <taxon>Dikarya</taxon>
        <taxon>Ascomycota</taxon>
        <taxon>Pezizomycotina</taxon>
        <taxon>Dothideomycetes</taxon>
        <taxon>Pleosporomycetidae</taxon>
        <taxon>Gloniales</taxon>
        <taxon>Gloniaceae</taxon>
        <taxon>Glonium</taxon>
    </lineage>
</organism>
<reference evidence="1 2" key="1">
    <citation type="journal article" date="2016" name="Nat. Commun.">
        <title>Ectomycorrhizal ecology is imprinted in the genome of the dominant symbiotic fungus Cenococcum geophilum.</title>
        <authorList>
            <consortium name="DOE Joint Genome Institute"/>
            <person name="Peter M."/>
            <person name="Kohler A."/>
            <person name="Ohm R.A."/>
            <person name="Kuo A."/>
            <person name="Krutzmann J."/>
            <person name="Morin E."/>
            <person name="Arend M."/>
            <person name="Barry K.W."/>
            <person name="Binder M."/>
            <person name="Choi C."/>
            <person name="Clum A."/>
            <person name="Copeland A."/>
            <person name="Grisel N."/>
            <person name="Haridas S."/>
            <person name="Kipfer T."/>
            <person name="LaButti K."/>
            <person name="Lindquist E."/>
            <person name="Lipzen A."/>
            <person name="Maire R."/>
            <person name="Meier B."/>
            <person name="Mihaltcheva S."/>
            <person name="Molinier V."/>
            <person name="Murat C."/>
            <person name="Poggeler S."/>
            <person name="Quandt C.A."/>
            <person name="Sperisen C."/>
            <person name="Tritt A."/>
            <person name="Tisserant E."/>
            <person name="Crous P.W."/>
            <person name="Henrissat B."/>
            <person name="Nehls U."/>
            <person name="Egli S."/>
            <person name="Spatafora J.W."/>
            <person name="Grigoriev I.V."/>
            <person name="Martin F.M."/>
        </authorList>
    </citation>
    <scope>NUCLEOTIDE SEQUENCE [LARGE SCALE GENOMIC DNA]</scope>
    <source>
        <strain evidence="1 2">CBS 207.34</strain>
    </source>
</reference>
<evidence type="ECO:0000313" key="2">
    <source>
        <dbReference type="Proteomes" id="UP000250140"/>
    </source>
</evidence>
<dbReference type="PANTHER" id="PTHR42085:SF1">
    <property type="entry name" value="F-BOX DOMAIN-CONTAINING PROTEIN"/>
    <property type="match status" value="1"/>
</dbReference>
<evidence type="ECO:0000313" key="1">
    <source>
        <dbReference type="EMBL" id="OCL11703.1"/>
    </source>
</evidence>